<sequence length="280" mass="32992">MNTKKDLSTPFGIAVQNWLPYLASVLTPFLSIHPEWELIFYSAIGLYGVYMNCNQEDVNDIVRFINDHPEEFREEIIRSDEFKKGFLIYTEQYLKQRIKEKKVLLNKIILNYTVSKDKGKYELERLNDLLVRISPESLEFLKFYTETIFPEIDGQIKEELLKDSYKNSDRSVDWWYERLVASKPIWEAIDKWVYDNYNQNSHKVKTQYQMLNSGWPPDLQHKIENLERAKRDEFTECVSELVSLGVLRLRVTGGTIGSGSGSEYSFTSFGRKFLKISFNQ</sequence>
<accession>A0A0F9YDD3</accession>
<dbReference type="AlphaFoldDB" id="A0A0F9YDD3"/>
<dbReference type="EMBL" id="LBOG01000016">
    <property type="protein sequence ID" value="KKP29333.1"/>
    <property type="molecule type" value="Genomic_DNA"/>
</dbReference>
<name>A0A0F9YDD3_9BACT</name>
<dbReference type="Proteomes" id="UP000034934">
    <property type="component" value="Unassembled WGS sequence"/>
</dbReference>
<proteinExistence type="predicted"/>
<comment type="caution">
    <text evidence="1">The sequence shown here is derived from an EMBL/GenBank/DDBJ whole genome shotgun (WGS) entry which is preliminary data.</text>
</comment>
<gene>
    <name evidence="1" type="ORF">UR19_C0016G0001</name>
</gene>
<organism evidence="1 2">
    <name type="scientific">Candidatus Nomurabacteria bacterium GW2011_GWF1_31_48</name>
    <dbReference type="NCBI Taxonomy" id="1618767"/>
    <lineage>
        <taxon>Bacteria</taxon>
        <taxon>Candidatus Nomuraibacteriota</taxon>
    </lineage>
</organism>
<protein>
    <submittedName>
        <fullName evidence="1">Uncharacterized protein</fullName>
    </submittedName>
</protein>
<evidence type="ECO:0000313" key="2">
    <source>
        <dbReference type="Proteomes" id="UP000034934"/>
    </source>
</evidence>
<evidence type="ECO:0000313" key="1">
    <source>
        <dbReference type="EMBL" id="KKP29333.1"/>
    </source>
</evidence>
<reference evidence="1 2" key="1">
    <citation type="journal article" date="2015" name="Nature">
        <title>rRNA introns, odd ribosomes, and small enigmatic genomes across a large radiation of phyla.</title>
        <authorList>
            <person name="Brown C.T."/>
            <person name="Hug L.A."/>
            <person name="Thomas B.C."/>
            <person name="Sharon I."/>
            <person name="Castelle C.J."/>
            <person name="Singh A."/>
            <person name="Wilkins M.J."/>
            <person name="Williams K.H."/>
            <person name="Banfield J.F."/>
        </authorList>
    </citation>
    <scope>NUCLEOTIDE SEQUENCE [LARGE SCALE GENOMIC DNA]</scope>
</reference>